<dbReference type="CDD" id="cd19096">
    <property type="entry name" value="AKR_Fe-S_oxidoreductase"/>
    <property type="match status" value="1"/>
</dbReference>
<evidence type="ECO:0000313" key="5">
    <source>
        <dbReference type="EMBL" id="RAQ22793.1"/>
    </source>
</evidence>
<dbReference type="Gene3D" id="1.10.1060.10">
    <property type="entry name" value="Alpha-helical ferredoxin"/>
    <property type="match status" value="1"/>
</dbReference>
<dbReference type="InterPro" id="IPR017900">
    <property type="entry name" value="4Fe4S_Fe_S_CS"/>
</dbReference>
<reference evidence="5 6" key="1">
    <citation type="submission" date="2018-06" db="EMBL/GenBank/DDBJ databases">
        <title>Noncontiguous genome sequence of Ruminococcaceae bacterium ASD2818.</title>
        <authorList>
            <person name="Chaplin A.V."/>
            <person name="Sokolova S.R."/>
            <person name="Kochetkova T.O."/>
            <person name="Goltsov A.Y."/>
            <person name="Trofimov D.Y."/>
            <person name="Efimov B.A."/>
        </authorList>
    </citation>
    <scope>NUCLEOTIDE SEQUENCE [LARGE SCALE GENOMIC DNA]</scope>
    <source>
        <strain evidence="5 6">ASD2818</strain>
    </source>
</reference>
<dbReference type="PANTHER" id="PTHR43312:SF2">
    <property type="entry name" value="OXIDOREDUCTASE"/>
    <property type="match status" value="1"/>
</dbReference>
<dbReference type="InterPro" id="IPR017896">
    <property type="entry name" value="4Fe4S_Fe-S-bd"/>
</dbReference>
<evidence type="ECO:0000256" key="2">
    <source>
        <dbReference type="ARBA" id="ARBA00023004"/>
    </source>
</evidence>
<proteinExistence type="predicted"/>
<name>A0A328UEE9_9FIRM</name>
<evidence type="ECO:0000313" key="6">
    <source>
        <dbReference type="Proteomes" id="UP000249377"/>
    </source>
</evidence>
<dbReference type="PROSITE" id="PS51379">
    <property type="entry name" value="4FE4S_FER_2"/>
    <property type="match status" value="1"/>
</dbReference>
<dbReference type="EMBL" id="QLYR01000009">
    <property type="protein sequence ID" value="RAQ22793.1"/>
    <property type="molecule type" value="Genomic_DNA"/>
</dbReference>
<dbReference type="PANTHER" id="PTHR43312">
    <property type="entry name" value="D-THREO-ALDOSE 1-DEHYDROGENASE"/>
    <property type="match status" value="1"/>
</dbReference>
<keyword evidence="6" id="KW-1185">Reference proteome</keyword>
<dbReference type="InterPro" id="IPR023210">
    <property type="entry name" value="NADP_OxRdtase_dom"/>
</dbReference>
<comment type="caution">
    <text evidence="5">The sequence shown here is derived from an EMBL/GenBank/DDBJ whole genome shotgun (WGS) entry which is preliminary data.</text>
</comment>
<dbReference type="PROSITE" id="PS00198">
    <property type="entry name" value="4FE4S_FER_1"/>
    <property type="match status" value="1"/>
</dbReference>
<dbReference type="Proteomes" id="UP000249377">
    <property type="component" value="Unassembled WGS sequence"/>
</dbReference>
<keyword evidence="1" id="KW-0479">Metal-binding</keyword>
<dbReference type="InterPro" id="IPR009051">
    <property type="entry name" value="Helical_ferredxn"/>
</dbReference>
<evidence type="ECO:0000259" key="4">
    <source>
        <dbReference type="PROSITE" id="PS51379"/>
    </source>
</evidence>
<dbReference type="InterPro" id="IPR053135">
    <property type="entry name" value="AKR2_Oxidoreductase"/>
</dbReference>
<dbReference type="Gene3D" id="3.20.20.100">
    <property type="entry name" value="NADP-dependent oxidoreductase domain"/>
    <property type="match status" value="1"/>
</dbReference>
<accession>A0A328UEE9</accession>
<gene>
    <name evidence="5" type="ORF">DPQ25_11705</name>
</gene>
<evidence type="ECO:0000256" key="1">
    <source>
        <dbReference type="ARBA" id="ARBA00022723"/>
    </source>
</evidence>
<dbReference type="Pfam" id="PF00248">
    <property type="entry name" value="Aldo_ket_red"/>
    <property type="match status" value="1"/>
</dbReference>
<dbReference type="Pfam" id="PF13187">
    <property type="entry name" value="Fer4_9"/>
    <property type="match status" value="1"/>
</dbReference>
<dbReference type="RefSeq" id="WP_112333357.1">
    <property type="nucleotide sequence ID" value="NZ_QLYR01000009.1"/>
</dbReference>
<sequence>MEKRRYKSTALEVSLLGLGCMRLPKVGPDTEEIDKARAQEIVDYAYSHGVNYFDTAYMYHGGASEPFIGPALKKYPRESYCLASKMPVWMCKDEAEVERVFNEQLAKCQVDYFDFYLCHSLNKDHFERIEKLHVYDFLQRMKKEGKICRLGFSFHDKPEVLRTIVAAHQWDFAQIQLNYLDWEMQDAKTQYEILTENGIQVIVMEPVRGGALASLCPESDAIFKQAEPERSVASWAVRYAASLPNVLTVLSGMSNMEQVQDNVATMTDFRPLSREEYQIVEHAVDTYRKNKTVPCTGCRYCMDCPFGVDIPAVFRLYNQYAISGDAAGFKAEYERLGAEHQAAACKSCGACTRVCPQHIEIPKRMKEIAELYASL</sequence>
<dbReference type="SUPFAM" id="SSF51430">
    <property type="entry name" value="NAD(P)-linked oxidoreductase"/>
    <property type="match status" value="1"/>
</dbReference>
<dbReference type="GO" id="GO:0046872">
    <property type="term" value="F:metal ion binding"/>
    <property type="evidence" value="ECO:0007669"/>
    <property type="project" value="UniProtKB-KW"/>
</dbReference>
<evidence type="ECO:0000256" key="3">
    <source>
        <dbReference type="ARBA" id="ARBA00023014"/>
    </source>
</evidence>
<keyword evidence="3" id="KW-0411">Iron-sulfur</keyword>
<organism evidence="5 6">
    <name type="scientific">Hydrogeniiclostridium mannosilyticum</name>
    <dbReference type="NCBI Taxonomy" id="2764322"/>
    <lineage>
        <taxon>Bacteria</taxon>
        <taxon>Bacillati</taxon>
        <taxon>Bacillota</taxon>
        <taxon>Clostridia</taxon>
        <taxon>Eubacteriales</taxon>
        <taxon>Acutalibacteraceae</taxon>
        <taxon>Hydrogeniiclostridium</taxon>
    </lineage>
</organism>
<keyword evidence="2" id="KW-0408">Iron</keyword>
<protein>
    <submittedName>
        <fullName evidence="5">Aldo/keto reductase</fullName>
    </submittedName>
</protein>
<dbReference type="InterPro" id="IPR036812">
    <property type="entry name" value="NAD(P)_OxRdtase_dom_sf"/>
</dbReference>
<dbReference type="AlphaFoldDB" id="A0A328UEE9"/>
<dbReference type="SUPFAM" id="SSF46548">
    <property type="entry name" value="alpha-helical ferredoxin"/>
    <property type="match status" value="1"/>
</dbReference>
<feature type="domain" description="4Fe-4S ferredoxin-type" evidence="4">
    <location>
        <begin position="336"/>
        <end position="364"/>
    </location>
</feature>
<dbReference type="GO" id="GO:0051536">
    <property type="term" value="F:iron-sulfur cluster binding"/>
    <property type="evidence" value="ECO:0007669"/>
    <property type="project" value="UniProtKB-KW"/>
</dbReference>